<dbReference type="AlphaFoldDB" id="A0A0B6YB74"/>
<reference evidence="1" key="1">
    <citation type="submission" date="2014-12" db="EMBL/GenBank/DDBJ databases">
        <title>Insight into the proteome of Arion vulgaris.</title>
        <authorList>
            <person name="Aradska J."/>
            <person name="Bulat T."/>
            <person name="Smidak R."/>
            <person name="Sarate P."/>
            <person name="Gangsoo J."/>
            <person name="Sialana F."/>
            <person name="Bilban M."/>
            <person name="Lubec G."/>
        </authorList>
    </citation>
    <scope>NUCLEOTIDE SEQUENCE</scope>
    <source>
        <tissue evidence="1">Skin</tissue>
    </source>
</reference>
<protein>
    <submittedName>
        <fullName evidence="1">Uncharacterized protein</fullName>
    </submittedName>
</protein>
<accession>A0A0B6YB74</accession>
<sequence>MAVRLNIDKMTNMTINQDMAEICKYGHSRDIVRTAKIMDTQTLLKYVWTDMAELF</sequence>
<organism evidence="1">
    <name type="scientific">Arion vulgaris</name>
    <dbReference type="NCBI Taxonomy" id="1028688"/>
    <lineage>
        <taxon>Eukaryota</taxon>
        <taxon>Metazoa</taxon>
        <taxon>Spiralia</taxon>
        <taxon>Lophotrochozoa</taxon>
        <taxon>Mollusca</taxon>
        <taxon>Gastropoda</taxon>
        <taxon>Heterobranchia</taxon>
        <taxon>Euthyneura</taxon>
        <taxon>Panpulmonata</taxon>
        <taxon>Eupulmonata</taxon>
        <taxon>Stylommatophora</taxon>
        <taxon>Helicina</taxon>
        <taxon>Arionoidea</taxon>
        <taxon>Arionidae</taxon>
        <taxon>Arion</taxon>
    </lineage>
</organism>
<dbReference type="EMBL" id="HACG01005870">
    <property type="protein sequence ID" value="CEK52735.1"/>
    <property type="molecule type" value="Transcribed_RNA"/>
</dbReference>
<name>A0A0B6YB74_9EUPU</name>
<gene>
    <name evidence="1" type="primary">ORF17850</name>
</gene>
<proteinExistence type="predicted"/>
<evidence type="ECO:0000313" key="1">
    <source>
        <dbReference type="EMBL" id="CEK52735.1"/>
    </source>
</evidence>